<proteinExistence type="predicted"/>
<gene>
    <name evidence="2" type="ORF">Scaly_2726800</name>
</gene>
<evidence type="ECO:0000256" key="1">
    <source>
        <dbReference type="SAM" id="MobiDB-lite"/>
    </source>
</evidence>
<feature type="compositionally biased region" description="Pro residues" evidence="1">
    <location>
        <begin position="10"/>
        <end position="23"/>
    </location>
</feature>
<feature type="region of interest" description="Disordered" evidence="1">
    <location>
        <begin position="1"/>
        <end position="23"/>
    </location>
</feature>
<sequence length="191" mass="21506">MAEQFTGSTTPPPPPPQPAAPPPFARHYISLRDASCPRSLWLAEEILRQLLDYWANPDFQAQSVKNKANRATNPAAATTVYCQGHPFFWAHKLKMQMEVSKKCYKKKEDGQWSGSRAAEIAIRGWKRGRVFDLALRHTTRLLDNHSPARPLLHRPRHHNHNASTLMIGPRGSRRGWSAVDHLAPSSAPPIV</sequence>
<accession>A0AAW2J295</accession>
<comment type="caution">
    <text evidence="2">The sequence shown here is derived from an EMBL/GenBank/DDBJ whole genome shotgun (WGS) entry which is preliminary data.</text>
</comment>
<reference evidence="2" key="2">
    <citation type="journal article" date="2024" name="Plant">
        <title>Genomic evolution and insights into agronomic trait innovations of Sesamum species.</title>
        <authorList>
            <person name="Miao H."/>
            <person name="Wang L."/>
            <person name="Qu L."/>
            <person name="Liu H."/>
            <person name="Sun Y."/>
            <person name="Le M."/>
            <person name="Wang Q."/>
            <person name="Wei S."/>
            <person name="Zheng Y."/>
            <person name="Lin W."/>
            <person name="Duan Y."/>
            <person name="Cao H."/>
            <person name="Xiong S."/>
            <person name="Wang X."/>
            <person name="Wei L."/>
            <person name="Li C."/>
            <person name="Ma Q."/>
            <person name="Ju M."/>
            <person name="Zhao R."/>
            <person name="Li G."/>
            <person name="Mu C."/>
            <person name="Tian Q."/>
            <person name="Mei H."/>
            <person name="Zhang T."/>
            <person name="Gao T."/>
            <person name="Zhang H."/>
        </authorList>
    </citation>
    <scope>NUCLEOTIDE SEQUENCE</scope>
    <source>
        <strain evidence="2">KEN8</strain>
    </source>
</reference>
<name>A0AAW2J295_9LAMI</name>
<dbReference type="AlphaFoldDB" id="A0AAW2J295"/>
<reference evidence="2" key="1">
    <citation type="submission" date="2020-06" db="EMBL/GenBank/DDBJ databases">
        <authorList>
            <person name="Li T."/>
            <person name="Hu X."/>
            <person name="Zhang T."/>
            <person name="Song X."/>
            <person name="Zhang H."/>
            <person name="Dai N."/>
            <person name="Sheng W."/>
            <person name="Hou X."/>
            <person name="Wei L."/>
        </authorList>
    </citation>
    <scope>NUCLEOTIDE SEQUENCE</scope>
    <source>
        <strain evidence="2">KEN8</strain>
        <tissue evidence="2">Leaf</tissue>
    </source>
</reference>
<feature type="compositionally biased region" description="Basic residues" evidence="1">
    <location>
        <begin position="151"/>
        <end position="160"/>
    </location>
</feature>
<feature type="region of interest" description="Disordered" evidence="1">
    <location>
        <begin position="146"/>
        <end position="170"/>
    </location>
</feature>
<evidence type="ECO:0000313" key="2">
    <source>
        <dbReference type="EMBL" id="KAL0288561.1"/>
    </source>
</evidence>
<organism evidence="2">
    <name type="scientific">Sesamum calycinum</name>
    <dbReference type="NCBI Taxonomy" id="2727403"/>
    <lineage>
        <taxon>Eukaryota</taxon>
        <taxon>Viridiplantae</taxon>
        <taxon>Streptophyta</taxon>
        <taxon>Embryophyta</taxon>
        <taxon>Tracheophyta</taxon>
        <taxon>Spermatophyta</taxon>
        <taxon>Magnoliopsida</taxon>
        <taxon>eudicotyledons</taxon>
        <taxon>Gunneridae</taxon>
        <taxon>Pentapetalae</taxon>
        <taxon>asterids</taxon>
        <taxon>lamiids</taxon>
        <taxon>Lamiales</taxon>
        <taxon>Pedaliaceae</taxon>
        <taxon>Sesamum</taxon>
    </lineage>
</organism>
<dbReference type="EMBL" id="JACGWM010001740">
    <property type="protein sequence ID" value="KAL0288561.1"/>
    <property type="molecule type" value="Genomic_DNA"/>
</dbReference>
<protein>
    <submittedName>
        <fullName evidence="2">Uncharacterized protein</fullName>
    </submittedName>
</protein>